<gene>
    <name evidence="2" type="ORF">B0T17DRAFT_639545</name>
</gene>
<dbReference type="AlphaFoldDB" id="A0AA40C4V7"/>
<evidence type="ECO:0000313" key="2">
    <source>
        <dbReference type="EMBL" id="KAK0625115.1"/>
    </source>
</evidence>
<protein>
    <submittedName>
        <fullName evidence="2">Uncharacterized protein</fullName>
    </submittedName>
</protein>
<dbReference type="Proteomes" id="UP001174934">
    <property type="component" value="Unassembled WGS sequence"/>
</dbReference>
<feature type="region of interest" description="Disordered" evidence="1">
    <location>
        <begin position="1"/>
        <end position="34"/>
    </location>
</feature>
<keyword evidence="3" id="KW-1185">Reference proteome</keyword>
<accession>A0AA40C4V7</accession>
<sequence>MGETIDSSKDSSKCGGAEDLDESAEELCSGDVSGSSVGLTARGGANPFPFRDTPSPSPRTWGCRFTGDSSEASTSCGVFGMKLWRGFGFVLFGVPGSLARSTESGVGSGTPTDGAKSTLLLTDSKIMSVGRGGGIFEALSSSEASRNNLESSEILVCFGAAKSITFVAVPGRALGSRLGAVESTSRGGAWPRSFGKGLGSFAQLPSSSLGHVVASLRSGNDVEAMLDATRRLQVSVELIV</sequence>
<name>A0AA40C4V7_9PEZI</name>
<evidence type="ECO:0000313" key="3">
    <source>
        <dbReference type="Proteomes" id="UP001174934"/>
    </source>
</evidence>
<organism evidence="2 3">
    <name type="scientific">Bombardia bombarda</name>
    <dbReference type="NCBI Taxonomy" id="252184"/>
    <lineage>
        <taxon>Eukaryota</taxon>
        <taxon>Fungi</taxon>
        <taxon>Dikarya</taxon>
        <taxon>Ascomycota</taxon>
        <taxon>Pezizomycotina</taxon>
        <taxon>Sordariomycetes</taxon>
        <taxon>Sordariomycetidae</taxon>
        <taxon>Sordariales</taxon>
        <taxon>Lasiosphaeriaceae</taxon>
        <taxon>Bombardia</taxon>
    </lineage>
</organism>
<feature type="compositionally biased region" description="Basic and acidic residues" evidence="1">
    <location>
        <begin position="1"/>
        <end position="12"/>
    </location>
</feature>
<proteinExistence type="predicted"/>
<reference evidence="2" key="1">
    <citation type="submission" date="2023-06" db="EMBL/GenBank/DDBJ databases">
        <title>Genome-scale phylogeny and comparative genomics of the fungal order Sordariales.</title>
        <authorList>
            <consortium name="Lawrence Berkeley National Laboratory"/>
            <person name="Hensen N."/>
            <person name="Bonometti L."/>
            <person name="Westerberg I."/>
            <person name="Brannstrom I.O."/>
            <person name="Guillou S."/>
            <person name="Cros-Aarteil S."/>
            <person name="Calhoun S."/>
            <person name="Haridas S."/>
            <person name="Kuo A."/>
            <person name="Mondo S."/>
            <person name="Pangilinan J."/>
            <person name="Riley R."/>
            <person name="LaButti K."/>
            <person name="Andreopoulos B."/>
            <person name="Lipzen A."/>
            <person name="Chen C."/>
            <person name="Yanf M."/>
            <person name="Daum C."/>
            <person name="Ng V."/>
            <person name="Clum A."/>
            <person name="Steindorff A."/>
            <person name="Ohm R."/>
            <person name="Martin F."/>
            <person name="Silar P."/>
            <person name="Natvig D."/>
            <person name="Lalanne C."/>
            <person name="Gautier V."/>
            <person name="Ament-velasquez S.L."/>
            <person name="Kruys A."/>
            <person name="Hutchinson M.I."/>
            <person name="Powell A.J."/>
            <person name="Barry K."/>
            <person name="Miller A.N."/>
            <person name="Grigoriev I.V."/>
            <person name="Debuchy R."/>
            <person name="Gladieux P."/>
            <person name="Thoren M.H."/>
            <person name="Johannesson H."/>
        </authorList>
    </citation>
    <scope>NUCLEOTIDE SEQUENCE</scope>
    <source>
        <strain evidence="2">SMH3391-2</strain>
    </source>
</reference>
<dbReference type="EMBL" id="JAULSR010000003">
    <property type="protein sequence ID" value="KAK0625115.1"/>
    <property type="molecule type" value="Genomic_DNA"/>
</dbReference>
<comment type="caution">
    <text evidence="2">The sequence shown here is derived from an EMBL/GenBank/DDBJ whole genome shotgun (WGS) entry which is preliminary data.</text>
</comment>
<evidence type="ECO:0000256" key="1">
    <source>
        <dbReference type="SAM" id="MobiDB-lite"/>
    </source>
</evidence>